<dbReference type="SMART" id="SM00028">
    <property type="entry name" value="TPR"/>
    <property type="match status" value="3"/>
</dbReference>
<feature type="compositionally biased region" description="Basic and acidic residues" evidence="2">
    <location>
        <begin position="267"/>
        <end position="278"/>
    </location>
</feature>
<protein>
    <submittedName>
        <fullName evidence="3">Tetratricopeptide repeat-containing protein</fullName>
    </submittedName>
</protein>
<feature type="compositionally biased region" description="Basic and acidic residues" evidence="2">
    <location>
        <begin position="312"/>
        <end position="326"/>
    </location>
</feature>
<dbReference type="Gene3D" id="1.25.40.10">
    <property type="entry name" value="Tetratricopeptide repeat domain"/>
    <property type="match status" value="1"/>
</dbReference>
<dbReference type="InterPro" id="IPR019734">
    <property type="entry name" value="TPR_rpt"/>
</dbReference>
<feature type="repeat" description="TPR" evidence="1">
    <location>
        <begin position="94"/>
        <end position="127"/>
    </location>
</feature>
<keyword evidence="4" id="KW-1185">Reference proteome</keyword>
<dbReference type="RefSeq" id="WP_089321151.1">
    <property type="nucleotide sequence ID" value="NZ_FZOQ01000025.1"/>
</dbReference>
<dbReference type="EMBL" id="FZOQ01000025">
    <property type="protein sequence ID" value="SNT11675.1"/>
    <property type="molecule type" value="Genomic_DNA"/>
</dbReference>
<proteinExistence type="predicted"/>
<dbReference type="Proteomes" id="UP000198432">
    <property type="component" value="Unassembled WGS sequence"/>
</dbReference>
<feature type="region of interest" description="Disordered" evidence="2">
    <location>
        <begin position="148"/>
        <end position="288"/>
    </location>
</feature>
<evidence type="ECO:0000313" key="3">
    <source>
        <dbReference type="EMBL" id="SNT11675.1"/>
    </source>
</evidence>
<organism evidence="3 4">
    <name type="scientific">Pontibacter ummariensis</name>
    <dbReference type="NCBI Taxonomy" id="1610492"/>
    <lineage>
        <taxon>Bacteria</taxon>
        <taxon>Pseudomonadati</taxon>
        <taxon>Bacteroidota</taxon>
        <taxon>Cytophagia</taxon>
        <taxon>Cytophagales</taxon>
        <taxon>Hymenobacteraceae</taxon>
        <taxon>Pontibacter</taxon>
    </lineage>
</organism>
<dbReference type="InterPro" id="IPR011990">
    <property type="entry name" value="TPR-like_helical_dom_sf"/>
</dbReference>
<feature type="region of interest" description="Disordered" evidence="2">
    <location>
        <begin position="302"/>
        <end position="326"/>
    </location>
</feature>
<dbReference type="OrthoDB" id="597471at2"/>
<feature type="compositionally biased region" description="Gly residues" evidence="2">
    <location>
        <begin position="212"/>
        <end position="222"/>
    </location>
</feature>
<dbReference type="AlphaFoldDB" id="A0A239K0Y1"/>
<keyword evidence="1" id="KW-0802">TPR repeat</keyword>
<gene>
    <name evidence="3" type="ORF">SAMN06296052_12525</name>
</gene>
<dbReference type="SUPFAM" id="SSF48452">
    <property type="entry name" value="TPR-like"/>
    <property type="match status" value="1"/>
</dbReference>
<dbReference type="PROSITE" id="PS50005">
    <property type="entry name" value="TPR"/>
    <property type="match status" value="1"/>
</dbReference>
<evidence type="ECO:0000256" key="2">
    <source>
        <dbReference type="SAM" id="MobiDB-lite"/>
    </source>
</evidence>
<evidence type="ECO:0000313" key="4">
    <source>
        <dbReference type="Proteomes" id="UP000198432"/>
    </source>
</evidence>
<sequence>MKPFFILFLISILGGGLNTISRINEYAKRAAVAYEKKDYVEAIAAYEYLLSDLDVQDDQLRLNLAHAYYQAGLLPQAQESYYLLADHPTQHLRAITHLQLGNIATKQQKYKQALSLYKQALIAEPSNEAARYNFELLKKYLDLHPEKAQTPPQEKLQAPEAESALPDSIPPPPPASDEVEPQPRKKQDANGTSEEEVEQPQPDKKGQQESGIGQGQGEGGQQGEQPGNQDREESSGKLPGDTKGQNPEGTPDPNQKPRGGADAPSAEDERAQTRRDRLQQINMSPEKARLLLDAMRNAELQYIQQLPRKSTRKPDHTKPDHTKPDW</sequence>
<name>A0A239K0Y1_9BACT</name>
<evidence type="ECO:0000256" key="1">
    <source>
        <dbReference type="PROSITE-ProRule" id="PRU00339"/>
    </source>
</evidence>
<reference evidence="4" key="1">
    <citation type="submission" date="2017-06" db="EMBL/GenBank/DDBJ databases">
        <authorList>
            <person name="Varghese N."/>
            <person name="Submissions S."/>
        </authorList>
    </citation>
    <scope>NUCLEOTIDE SEQUENCE [LARGE SCALE GENOMIC DNA]</scope>
    <source>
        <strain evidence="4">NKM1</strain>
    </source>
</reference>
<accession>A0A239K0Y1</accession>